<proteinExistence type="predicted"/>
<organism evidence="2">
    <name type="scientific">freshwater metagenome</name>
    <dbReference type="NCBI Taxonomy" id="449393"/>
    <lineage>
        <taxon>unclassified sequences</taxon>
        <taxon>metagenomes</taxon>
        <taxon>ecological metagenomes</taxon>
    </lineage>
</organism>
<dbReference type="EMBL" id="CAEZSU010000088">
    <property type="protein sequence ID" value="CAB4551860.1"/>
    <property type="molecule type" value="Genomic_DNA"/>
</dbReference>
<gene>
    <name evidence="2" type="ORF">UFOPK1495_00924</name>
</gene>
<dbReference type="AlphaFoldDB" id="A0A6J6CK09"/>
<name>A0A6J6CK09_9ZZZZ</name>
<sequence length="175" mass="19713">MAQCHGNARIGGNGDGRRHPGHDLVMEACSCESRSFLSPASKNEGITTLETNDCQTLFGLFDEQCVDVVLRHHRSTRRFRHADSLRSRRGQIEQCAHRKPVVNHNIGHRQGLCATKRQQSRIARPSSDEKHSHRLSLGGSPAPRPLGPLMPKVTACERRFSEEEEIFSTKFRYTS</sequence>
<accession>A0A6J6CK09</accession>
<evidence type="ECO:0000313" key="2">
    <source>
        <dbReference type="EMBL" id="CAB4551860.1"/>
    </source>
</evidence>
<reference evidence="2" key="1">
    <citation type="submission" date="2020-05" db="EMBL/GenBank/DDBJ databases">
        <authorList>
            <person name="Chiriac C."/>
            <person name="Salcher M."/>
            <person name="Ghai R."/>
            <person name="Kavagutti S V."/>
        </authorList>
    </citation>
    <scope>NUCLEOTIDE SEQUENCE</scope>
</reference>
<feature type="region of interest" description="Disordered" evidence="1">
    <location>
        <begin position="113"/>
        <end position="150"/>
    </location>
</feature>
<evidence type="ECO:0000256" key="1">
    <source>
        <dbReference type="SAM" id="MobiDB-lite"/>
    </source>
</evidence>
<protein>
    <submittedName>
        <fullName evidence="2">Unannotated protein</fullName>
    </submittedName>
</protein>